<evidence type="ECO:0000313" key="4">
    <source>
        <dbReference type="Proteomes" id="UP001596337"/>
    </source>
</evidence>
<dbReference type="Pfam" id="PF00196">
    <property type="entry name" value="GerE"/>
    <property type="match status" value="1"/>
</dbReference>
<comment type="caution">
    <text evidence="3">The sequence shown here is derived from an EMBL/GenBank/DDBJ whole genome shotgun (WGS) entry which is preliminary data.</text>
</comment>
<name>A0ABW2BVP7_9PSEU</name>
<dbReference type="InterPro" id="IPR011990">
    <property type="entry name" value="TPR-like_helical_dom_sf"/>
</dbReference>
<dbReference type="PROSITE" id="PS50043">
    <property type="entry name" value="HTH_LUXR_2"/>
    <property type="match status" value="1"/>
</dbReference>
<dbReference type="PANTHER" id="PTHR47691:SF3">
    <property type="entry name" value="HTH-TYPE TRANSCRIPTIONAL REGULATOR RV0890C-RELATED"/>
    <property type="match status" value="1"/>
</dbReference>
<dbReference type="InterPro" id="IPR058852">
    <property type="entry name" value="HTH_77"/>
</dbReference>
<dbReference type="InterPro" id="IPR000792">
    <property type="entry name" value="Tscrpt_reg_LuxR_C"/>
</dbReference>
<proteinExistence type="predicted"/>
<dbReference type="EMBL" id="JBHSXX010000001">
    <property type="protein sequence ID" value="MFC6866415.1"/>
    <property type="molecule type" value="Genomic_DNA"/>
</dbReference>
<dbReference type="Gene3D" id="1.25.40.10">
    <property type="entry name" value="Tetratricopeptide repeat domain"/>
    <property type="match status" value="1"/>
</dbReference>
<dbReference type="Gene3D" id="1.10.10.10">
    <property type="entry name" value="Winged helix-like DNA-binding domain superfamily/Winged helix DNA-binding domain"/>
    <property type="match status" value="1"/>
</dbReference>
<dbReference type="PANTHER" id="PTHR47691">
    <property type="entry name" value="REGULATOR-RELATED"/>
    <property type="match status" value="1"/>
</dbReference>
<feature type="region of interest" description="Disordered" evidence="1">
    <location>
        <begin position="701"/>
        <end position="720"/>
    </location>
</feature>
<protein>
    <submittedName>
        <fullName evidence="3">LuxR C-terminal-related transcriptional regulator</fullName>
    </submittedName>
</protein>
<accession>A0ABW2BVP7</accession>
<feature type="domain" description="HTH luxR-type" evidence="2">
    <location>
        <begin position="711"/>
        <end position="776"/>
    </location>
</feature>
<reference evidence="4" key="1">
    <citation type="journal article" date="2019" name="Int. J. Syst. Evol. Microbiol.">
        <title>The Global Catalogue of Microorganisms (GCM) 10K type strain sequencing project: providing services to taxonomists for standard genome sequencing and annotation.</title>
        <authorList>
            <consortium name="The Broad Institute Genomics Platform"/>
            <consortium name="The Broad Institute Genome Sequencing Center for Infectious Disease"/>
            <person name="Wu L."/>
            <person name="Ma J."/>
        </authorList>
    </citation>
    <scope>NUCLEOTIDE SEQUENCE [LARGE SCALE GENOMIC DNA]</scope>
    <source>
        <strain evidence="4">KCTC 32255</strain>
    </source>
</reference>
<dbReference type="PROSITE" id="PS00622">
    <property type="entry name" value="HTH_LUXR_1"/>
    <property type="match status" value="1"/>
</dbReference>
<dbReference type="InterPro" id="IPR036388">
    <property type="entry name" value="WH-like_DNA-bd_sf"/>
</dbReference>
<dbReference type="PRINTS" id="PR00364">
    <property type="entry name" value="DISEASERSIST"/>
</dbReference>
<dbReference type="Gene3D" id="3.40.50.300">
    <property type="entry name" value="P-loop containing nucleotide triphosphate hydrolases"/>
    <property type="match status" value="1"/>
</dbReference>
<feature type="compositionally biased region" description="Basic and acidic residues" evidence="1">
    <location>
        <begin position="711"/>
        <end position="720"/>
    </location>
</feature>
<dbReference type="Pfam" id="PF25872">
    <property type="entry name" value="HTH_77"/>
    <property type="match status" value="1"/>
</dbReference>
<dbReference type="PRINTS" id="PR00038">
    <property type="entry name" value="HTHLUXR"/>
</dbReference>
<sequence length="789" mass="87040">MSNAAARTLGNLPAEMTSFVGRRSELTATRKLLSSTRLLTLTGPGGVGKSRLGVRVAADVHRSFHDGVWLVDLAEINDGALLPLVIGTAFGLQDASKDPESRLADFVHDKQLLLVLDNCEHVVEATAKLLKNLLTAASGLRVLTTSRHVLGVEGEYVLSVPPLTLPALERGDRWADESEAVALFVERGAAALSGFSLTEENQDTIAQICRRVDGVPLAIELAAARLRAYSPEQILCRLSQTFQLLAAGPRSAPVRHQTLHDTLKWSYELCSRSEQMLWARLSVFAGGFGLRAVEEVCIGDPIASEDVFDLLGSLVDKSIVTTQREPLSPDARFRMLDTVREYGRERLVEHGEARELRLRHLDYFKKLAERGSVDYFSPREADWFREVGAERANIRSALELCVTHPEYARDALRIGTALRTYWIAPGFILEGYQWLRKSLALDREPTEARARALWAMSYIEILLGEVETGIGTMDQCRLLADQLDLLDLHTDLTLCASLAEFLRDDLEQALKIAEEGVAAGRIKGDPAITGEALFLATIMAFALNDPQAEMYGAEAVALHDEHGAQLWKAFVLWIMGLYWCREDKLGEATVNLHQAIDIFQLLNHNLGLACCLDGLACVAVAAEQPEHAAQLMGAAQTIWRTGPARLPYIYVRKTVVDDAERRTKTSLGQNKFEANFSEGAALPLETALTLAVNRTAKVSVSSAAERRSRRRETESTNLTRRESEVAELVAQGMRNKQIAESLVISPRTVDAHVEHILVKLGFHSRAQIANWVARRKTARPGSDARISAV</sequence>
<dbReference type="InterPro" id="IPR027417">
    <property type="entry name" value="P-loop_NTPase"/>
</dbReference>
<dbReference type="SUPFAM" id="SSF52540">
    <property type="entry name" value="P-loop containing nucleoside triphosphate hydrolases"/>
    <property type="match status" value="1"/>
</dbReference>
<evidence type="ECO:0000259" key="2">
    <source>
        <dbReference type="PROSITE" id="PS50043"/>
    </source>
</evidence>
<dbReference type="Proteomes" id="UP001596337">
    <property type="component" value="Unassembled WGS sequence"/>
</dbReference>
<organism evidence="3 4">
    <name type="scientific">Haloechinothrix salitolerans</name>
    <dbReference type="NCBI Taxonomy" id="926830"/>
    <lineage>
        <taxon>Bacteria</taxon>
        <taxon>Bacillati</taxon>
        <taxon>Actinomycetota</taxon>
        <taxon>Actinomycetes</taxon>
        <taxon>Pseudonocardiales</taxon>
        <taxon>Pseudonocardiaceae</taxon>
        <taxon>Haloechinothrix</taxon>
    </lineage>
</organism>
<dbReference type="CDD" id="cd06170">
    <property type="entry name" value="LuxR_C_like"/>
    <property type="match status" value="1"/>
</dbReference>
<evidence type="ECO:0000313" key="3">
    <source>
        <dbReference type="EMBL" id="MFC6866415.1"/>
    </source>
</evidence>
<gene>
    <name evidence="3" type="ORF">ACFQGD_04590</name>
</gene>
<dbReference type="SUPFAM" id="SSF46894">
    <property type="entry name" value="C-terminal effector domain of the bipartite response regulators"/>
    <property type="match status" value="1"/>
</dbReference>
<dbReference type="SMART" id="SM00421">
    <property type="entry name" value="HTH_LUXR"/>
    <property type="match status" value="1"/>
</dbReference>
<evidence type="ECO:0000256" key="1">
    <source>
        <dbReference type="SAM" id="MobiDB-lite"/>
    </source>
</evidence>
<dbReference type="RefSeq" id="WP_345402037.1">
    <property type="nucleotide sequence ID" value="NZ_BAABLA010000108.1"/>
</dbReference>
<keyword evidence="4" id="KW-1185">Reference proteome</keyword>
<dbReference type="InterPro" id="IPR016032">
    <property type="entry name" value="Sig_transdc_resp-reg_C-effctor"/>
</dbReference>